<feature type="region of interest" description="Disordered" evidence="1">
    <location>
        <begin position="29"/>
        <end position="52"/>
    </location>
</feature>
<accession>A0ABD0PYM4</accession>
<evidence type="ECO:0000256" key="1">
    <source>
        <dbReference type="SAM" id="MobiDB-lite"/>
    </source>
</evidence>
<keyword evidence="3" id="KW-1185">Reference proteome</keyword>
<comment type="caution">
    <text evidence="2">The sequence shown here is derived from an EMBL/GenBank/DDBJ whole genome shotgun (WGS) entry which is preliminary data.</text>
</comment>
<feature type="non-terminal residue" evidence="2">
    <location>
        <position position="1"/>
    </location>
</feature>
<name>A0ABD0PYM4_CIRMR</name>
<proteinExistence type="predicted"/>
<protein>
    <submittedName>
        <fullName evidence="2">Uncharacterized protein</fullName>
    </submittedName>
</protein>
<evidence type="ECO:0000313" key="3">
    <source>
        <dbReference type="Proteomes" id="UP001529510"/>
    </source>
</evidence>
<sequence>ATCSTCMLAFVPAAASVIRSKIRLVMSTRSTASSLTSPSSSSSSSSSWPSFR</sequence>
<dbReference type="Proteomes" id="UP001529510">
    <property type="component" value="Unassembled WGS sequence"/>
</dbReference>
<evidence type="ECO:0000313" key="2">
    <source>
        <dbReference type="EMBL" id="KAL0178842.1"/>
    </source>
</evidence>
<dbReference type="EMBL" id="JAMKFB020000012">
    <property type="protein sequence ID" value="KAL0178842.1"/>
    <property type="molecule type" value="Genomic_DNA"/>
</dbReference>
<reference evidence="2 3" key="1">
    <citation type="submission" date="2024-05" db="EMBL/GenBank/DDBJ databases">
        <title>Genome sequencing and assembly of Indian major carp, Cirrhinus mrigala (Hamilton, 1822).</title>
        <authorList>
            <person name="Mohindra V."/>
            <person name="Chowdhury L.M."/>
            <person name="Lal K."/>
            <person name="Jena J.K."/>
        </authorList>
    </citation>
    <scope>NUCLEOTIDE SEQUENCE [LARGE SCALE GENOMIC DNA]</scope>
    <source>
        <strain evidence="2">CM1030</strain>
        <tissue evidence="2">Blood</tissue>
    </source>
</reference>
<organism evidence="2 3">
    <name type="scientific">Cirrhinus mrigala</name>
    <name type="common">Mrigala</name>
    <dbReference type="NCBI Taxonomy" id="683832"/>
    <lineage>
        <taxon>Eukaryota</taxon>
        <taxon>Metazoa</taxon>
        <taxon>Chordata</taxon>
        <taxon>Craniata</taxon>
        <taxon>Vertebrata</taxon>
        <taxon>Euteleostomi</taxon>
        <taxon>Actinopterygii</taxon>
        <taxon>Neopterygii</taxon>
        <taxon>Teleostei</taxon>
        <taxon>Ostariophysi</taxon>
        <taxon>Cypriniformes</taxon>
        <taxon>Cyprinidae</taxon>
        <taxon>Labeoninae</taxon>
        <taxon>Labeonini</taxon>
        <taxon>Cirrhinus</taxon>
    </lineage>
</organism>
<gene>
    <name evidence="2" type="ORF">M9458_024284</name>
</gene>
<dbReference type="AlphaFoldDB" id="A0ABD0PYM4"/>
<feature type="non-terminal residue" evidence="2">
    <location>
        <position position="52"/>
    </location>
</feature>